<feature type="region of interest" description="Disordered" evidence="3">
    <location>
        <begin position="112"/>
        <end position="136"/>
    </location>
</feature>
<feature type="domain" description="Zn(2)-C6 fungal-type" evidence="4">
    <location>
        <begin position="21"/>
        <end position="52"/>
    </location>
</feature>
<dbReference type="CDD" id="cd00067">
    <property type="entry name" value="GAL4"/>
    <property type="match status" value="1"/>
</dbReference>
<dbReference type="InterPro" id="IPR036864">
    <property type="entry name" value="Zn2-C6_fun-type_DNA-bd_sf"/>
</dbReference>
<comment type="caution">
    <text evidence="5">The sequence shown here is derived from an EMBL/GenBank/DDBJ whole genome shotgun (WGS) entry which is preliminary data.</text>
</comment>
<name>A0A8H8S036_9HELO</name>
<evidence type="ECO:0000256" key="1">
    <source>
        <dbReference type="ARBA" id="ARBA00022723"/>
    </source>
</evidence>
<dbReference type="CDD" id="cd12148">
    <property type="entry name" value="fungal_TF_MHR"/>
    <property type="match status" value="1"/>
</dbReference>
<keyword evidence="2" id="KW-0539">Nucleus</keyword>
<dbReference type="SMART" id="SM00906">
    <property type="entry name" value="Fungal_trans"/>
    <property type="match status" value="1"/>
</dbReference>
<evidence type="ECO:0000313" key="6">
    <source>
        <dbReference type="Proteomes" id="UP000443090"/>
    </source>
</evidence>
<dbReference type="GO" id="GO:0003677">
    <property type="term" value="F:DNA binding"/>
    <property type="evidence" value="ECO:0007669"/>
    <property type="project" value="InterPro"/>
</dbReference>
<dbReference type="Pfam" id="PF04082">
    <property type="entry name" value="Fungal_trans"/>
    <property type="match status" value="1"/>
</dbReference>
<dbReference type="PROSITE" id="PS50048">
    <property type="entry name" value="ZN2_CY6_FUNGAL_2"/>
    <property type="match status" value="1"/>
</dbReference>
<sequence>MPRATNLRRVANKDRLRVSRACAACRSRKARCVPRRQGSCQRCEATHQACVFEGFSETWKSDSRRSHDRTLSASSQAPDENNEPWAAAWDPSRPQPDAGVRVIGRTVGLSPTESFCSPTRRSRCNSNNPDEENPAVAQYENPTPLLQEPNPASDELEGAILLVEDPGRTHQDPRGSPSVDIEENFDRITSPHYIQSKEVVEALKEFPPQEIAWFLASTFFYYVEATFFYCDREWFYETLTTIYAGNTAKNTTDDAFVCFALLVFAFGSQFADLRSNTKIQDHLPVIIDPGKRFYDIAQTLIPRIIVKCSLKGIQVCLLAGLYNLPSNLPDTSYLYLGMAMRMSIASGLHRKTSATSIDQRLIEVRNRLWWSVYCIDRRTSIALGRPSSIAEEDVDASYPQHHPSLDNLAFGYQSNMQHQIEYIKLTRIVNQIMQRIPLESKPSWISDLSTRLKQWRSNIFSKLHPNDLIPGERNFRTTVHLQVHYHWAWIRMGRASLVRLTREQLYAPSKTSSLDSEQCPNRLNLARLCVDAAKATLQLILVLKKHNLLCRFSFTDHQASTAALVILILNSISQRNDDTTSRIDDGIEMLRYMAYGGCQGAKSDLATVEQFRAFAVSLRQKASTGEAAGQGNEALPLATITTVDSYQTWVKWMSEEKDAKVGVSDTQKGLPKETVLDTTTGETSAGRNIESPVPEVYNSSLDVFYSLEHRMSDANREMNLDGSDPYTASFQGVDWGNSGLDILGLTQLLVGNNYDPEYY</sequence>
<dbReference type="PANTHER" id="PTHR46910:SF23">
    <property type="entry name" value="THIAMINE REPRESSIBLE GENES REGULATORY PROTEIN THI1"/>
    <property type="match status" value="1"/>
</dbReference>
<dbReference type="EMBL" id="QGMI01000251">
    <property type="protein sequence ID" value="TVY44085.1"/>
    <property type="molecule type" value="Genomic_DNA"/>
</dbReference>
<dbReference type="GO" id="GO:0006351">
    <property type="term" value="P:DNA-templated transcription"/>
    <property type="evidence" value="ECO:0007669"/>
    <property type="project" value="InterPro"/>
</dbReference>
<gene>
    <name evidence="5" type="ORF">LOCC1_G004501</name>
</gene>
<keyword evidence="1" id="KW-0479">Metal-binding</keyword>
<feature type="region of interest" description="Disordered" evidence="3">
    <location>
        <begin position="61"/>
        <end position="99"/>
    </location>
</feature>
<dbReference type="GO" id="GO:0000981">
    <property type="term" value="F:DNA-binding transcription factor activity, RNA polymerase II-specific"/>
    <property type="evidence" value="ECO:0007669"/>
    <property type="project" value="InterPro"/>
</dbReference>
<keyword evidence="6" id="KW-1185">Reference proteome</keyword>
<dbReference type="Proteomes" id="UP000443090">
    <property type="component" value="Unassembled WGS sequence"/>
</dbReference>
<dbReference type="InterPro" id="IPR050987">
    <property type="entry name" value="AtrR-like"/>
</dbReference>
<dbReference type="PANTHER" id="PTHR46910">
    <property type="entry name" value="TRANSCRIPTION FACTOR PDR1"/>
    <property type="match status" value="1"/>
</dbReference>
<dbReference type="InterPro" id="IPR007219">
    <property type="entry name" value="XnlR_reg_dom"/>
</dbReference>
<dbReference type="OrthoDB" id="3266505at2759"/>
<evidence type="ECO:0000256" key="3">
    <source>
        <dbReference type="SAM" id="MobiDB-lite"/>
    </source>
</evidence>
<dbReference type="GO" id="GO:0008270">
    <property type="term" value="F:zinc ion binding"/>
    <property type="evidence" value="ECO:0007669"/>
    <property type="project" value="InterPro"/>
</dbReference>
<dbReference type="PROSITE" id="PS00463">
    <property type="entry name" value="ZN2_CY6_FUNGAL_1"/>
    <property type="match status" value="1"/>
</dbReference>
<dbReference type="AlphaFoldDB" id="A0A8H8S036"/>
<dbReference type="InterPro" id="IPR001138">
    <property type="entry name" value="Zn2Cys6_DnaBD"/>
</dbReference>
<feature type="compositionally biased region" description="Polar residues" evidence="3">
    <location>
        <begin position="112"/>
        <end position="128"/>
    </location>
</feature>
<organism evidence="5 6">
    <name type="scientific">Lachnellula occidentalis</name>
    <dbReference type="NCBI Taxonomy" id="215460"/>
    <lineage>
        <taxon>Eukaryota</taxon>
        <taxon>Fungi</taxon>
        <taxon>Dikarya</taxon>
        <taxon>Ascomycota</taxon>
        <taxon>Pezizomycotina</taxon>
        <taxon>Leotiomycetes</taxon>
        <taxon>Helotiales</taxon>
        <taxon>Lachnaceae</taxon>
        <taxon>Lachnellula</taxon>
    </lineage>
</organism>
<dbReference type="Gene3D" id="4.10.240.10">
    <property type="entry name" value="Zn(2)-C6 fungal-type DNA-binding domain"/>
    <property type="match status" value="1"/>
</dbReference>
<evidence type="ECO:0000259" key="4">
    <source>
        <dbReference type="PROSITE" id="PS50048"/>
    </source>
</evidence>
<proteinExistence type="predicted"/>
<reference evidence="5 6" key="1">
    <citation type="submission" date="2018-05" db="EMBL/GenBank/DDBJ databases">
        <title>Genome sequencing and assembly of the regulated plant pathogen Lachnellula willkommii and related sister species for the development of diagnostic species identification markers.</title>
        <authorList>
            <person name="Giroux E."/>
            <person name="Bilodeau G."/>
        </authorList>
    </citation>
    <scope>NUCLEOTIDE SEQUENCE [LARGE SCALE GENOMIC DNA]</scope>
    <source>
        <strain evidence="5 6">CBS 160.35</strain>
    </source>
</reference>
<feature type="compositionally biased region" description="Basic and acidic residues" evidence="3">
    <location>
        <begin position="61"/>
        <end position="70"/>
    </location>
</feature>
<evidence type="ECO:0000256" key="2">
    <source>
        <dbReference type="ARBA" id="ARBA00023242"/>
    </source>
</evidence>
<accession>A0A8H8S036</accession>
<dbReference type="SMART" id="SM00066">
    <property type="entry name" value="GAL4"/>
    <property type="match status" value="1"/>
</dbReference>
<protein>
    <submittedName>
        <fullName evidence="5">Putative transcriptional regulatory protein</fullName>
    </submittedName>
</protein>
<evidence type="ECO:0000313" key="5">
    <source>
        <dbReference type="EMBL" id="TVY44085.1"/>
    </source>
</evidence>
<dbReference type="SUPFAM" id="SSF57701">
    <property type="entry name" value="Zn2/Cys6 DNA-binding domain"/>
    <property type="match status" value="1"/>
</dbReference>